<name>A0A418WFN1_9PROT</name>
<dbReference type="PANTHER" id="PTHR43004">
    <property type="entry name" value="TRK SYSTEM POTASSIUM UPTAKE PROTEIN"/>
    <property type="match status" value="1"/>
</dbReference>
<evidence type="ECO:0000313" key="4">
    <source>
        <dbReference type="EMBL" id="RJF88792.1"/>
    </source>
</evidence>
<gene>
    <name evidence="4" type="ORF">D3874_18855</name>
</gene>
<organism evidence="4 5">
    <name type="scientific">Oleomonas cavernae</name>
    <dbReference type="NCBI Taxonomy" id="2320859"/>
    <lineage>
        <taxon>Bacteria</taxon>
        <taxon>Pseudomonadati</taxon>
        <taxon>Pseudomonadota</taxon>
        <taxon>Alphaproteobacteria</taxon>
        <taxon>Acetobacterales</taxon>
        <taxon>Acetobacteraceae</taxon>
        <taxon>Oleomonas</taxon>
    </lineage>
</organism>
<dbReference type="GO" id="GO:0071949">
    <property type="term" value="F:FAD binding"/>
    <property type="evidence" value="ECO:0007669"/>
    <property type="project" value="InterPro"/>
</dbReference>
<dbReference type="Gene3D" id="3.50.50.60">
    <property type="entry name" value="FAD/NAD(P)-binding domain"/>
    <property type="match status" value="1"/>
</dbReference>
<keyword evidence="2" id="KW-0274">FAD</keyword>
<dbReference type="Gene3D" id="3.30.9.10">
    <property type="entry name" value="D-Amino Acid Oxidase, subunit A, domain 2"/>
    <property type="match status" value="1"/>
</dbReference>
<dbReference type="SUPFAM" id="SSF51905">
    <property type="entry name" value="FAD/NAD(P)-binding domain"/>
    <property type="match status" value="1"/>
</dbReference>
<keyword evidence="1" id="KW-0285">Flavoprotein</keyword>
<dbReference type="InterPro" id="IPR002938">
    <property type="entry name" value="FAD-bd"/>
</dbReference>
<comment type="caution">
    <text evidence="4">The sequence shown here is derived from an EMBL/GenBank/DDBJ whole genome shotgun (WGS) entry which is preliminary data.</text>
</comment>
<dbReference type="Proteomes" id="UP000284605">
    <property type="component" value="Unassembled WGS sequence"/>
</dbReference>
<dbReference type="InterPro" id="IPR050641">
    <property type="entry name" value="RIFMO-like"/>
</dbReference>
<proteinExistence type="predicted"/>
<dbReference type="Gene3D" id="3.40.30.120">
    <property type="match status" value="1"/>
</dbReference>
<dbReference type="PRINTS" id="PR00420">
    <property type="entry name" value="RNGMNOXGNASE"/>
</dbReference>
<dbReference type="Pfam" id="PF01494">
    <property type="entry name" value="FAD_binding_3"/>
    <property type="match status" value="1"/>
</dbReference>
<evidence type="ECO:0000313" key="5">
    <source>
        <dbReference type="Proteomes" id="UP000284605"/>
    </source>
</evidence>
<dbReference type="OrthoDB" id="9791689at2"/>
<dbReference type="PANTHER" id="PTHR43004:SF6">
    <property type="entry name" value="FAD_NAD(P)-BINDING OXIDOREDUCTASE FAMILY PROTEIN"/>
    <property type="match status" value="1"/>
</dbReference>
<dbReference type="Pfam" id="PF21274">
    <property type="entry name" value="Rng_hyd_C"/>
    <property type="match status" value="1"/>
</dbReference>
<dbReference type="RefSeq" id="WP_119779635.1">
    <property type="nucleotide sequence ID" value="NZ_QYUK01000011.1"/>
</dbReference>
<dbReference type="EMBL" id="QYUK01000011">
    <property type="protein sequence ID" value="RJF88792.1"/>
    <property type="molecule type" value="Genomic_DNA"/>
</dbReference>
<protein>
    <recommendedName>
        <fullName evidence="3">FAD-binding domain-containing protein</fullName>
    </recommendedName>
</protein>
<feature type="domain" description="FAD-binding" evidence="3">
    <location>
        <begin position="5"/>
        <end position="356"/>
    </location>
</feature>
<reference evidence="4 5" key="1">
    <citation type="submission" date="2018-09" db="EMBL/GenBank/DDBJ databases">
        <authorList>
            <person name="Zhu H."/>
        </authorList>
    </citation>
    <scope>NUCLEOTIDE SEQUENCE [LARGE SCALE GENOMIC DNA]</scope>
    <source>
        <strain evidence="4 5">K1W22B-8</strain>
    </source>
</reference>
<dbReference type="GO" id="GO:0006744">
    <property type="term" value="P:ubiquinone biosynthetic process"/>
    <property type="evidence" value="ECO:0007669"/>
    <property type="project" value="TreeGrafter"/>
</dbReference>
<dbReference type="AlphaFoldDB" id="A0A418WFN1"/>
<dbReference type="InterPro" id="IPR036188">
    <property type="entry name" value="FAD/NAD-bd_sf"/>
</dbReference>
<dbReference type="GO" id="GO:0016709">
    <property type="term" value="F:oxidoreductase activity, acting on paired donors, with incorporation or reduction of molecular oxygen, NAD(P)H as one donor, and incorporation of one atom of oxygen"/>
    <property type="evidence" value="ECO:0007669"/>
    <property type="project" value="UniProtKB-ARBA"/>
</dbReference>
<evidence type="ECO:0000256" key="2">
    <source>
        <dbReference type="ARBA" id="ARBA00022827"/>
    </source>
</evidence>
<evidence type="ECO:0000256" key="1">
    <source>
        <dbReference type="ARBA" id="ARBA00022630"/>
    </source>
</evidence>
<keyword evidence="5" id="KW-1185">Reference proteome</keyword>
<evidence type="ECO:0000259" key="3">
    <source>
        <dbReference type="Pfam" id="PF01494"/>
    </source>
</evidence>
<sequence length="602" mass="65764">MSDTYDVAIVGAGPVGLSAALLAAKAGLRTALIERRAAPIGYPAGHVLNQRSLEIWRQIAPDLEASIRNDSASLEQLRLIVWCASLAGTELARIRLIPQDPTEMAELLSQSPSRQLHYPQSRLEAQLWRAVEASPSIDFHKGTKVGRVGQDGGQVTIDTEGAGRLTARYCLAADGARSAIREGLGIGMPGPLLARVASVNFKANLDRFIRCRPAVIYWIYNRHLVGPLIRHLSDEWILMAMLHPPQEAEQFDEQHWRRLIAAAIGTPAVDVKIQSIGGWAMTAQVAERMREGRVFLVGDAAHRFPPTGGYGINTGVQDVHNLIWKLKAVIDGHAGDALLDSYDVERKAVAHRNCARSVKNQDDMDQINAAVALRQDDVRRLHAMMERPWFRGLPHRFQLKIAEVLPRLGLRKIARLEADDARGRRMRQRLGAAAEGQRAHFGGAHAVDLGYRYHGALTLPCPVEPGELSPSDTEYRPGSVPGIKLAHGWIDHEGVLKSSHDLIDYATFTLITDSAGAEPWTRALAQASGRLLYPVRLVTVADGDDGVDAQPAHRWPSRRGIDPGGAILVRPDGHVAWRARELPVAPALALAAAFSTLAQAFG</sequence>
<accession>A0A418WFN1</accession>